<dbReference type="Proteomes" id="UP000292702">
    <property type="component" value="Unassembled WGS sequence"/>
</dbReference>
<protein>
    <submittedName>
        <fullName evidence="2">Uncharacterized protein</fullName>
    </submittedName>
</protein>
<organism evidence="2 3">
    <name type="scientific">Steccherinum ochraceum</name>
    <dbReference type="NCBI Taxonomy" id="92696"/>
    <lineage>
        <taxon>Eukaryota</taxon>
        <taxon>Fungi</taxon>
        <taxon>Dikarya</taxon>
        <taxon>Basidiomycota</taxon>
        <taxon>Agaricomycotina</taxon>
        <taxon>Agaricomycetes</taxon>
        <taxon>Polyporales</taxon>
        <taxon>Steccherinaceae</taxon>
        <taxon>Steccherinum</taxon>
    </lineage>
</organism>
<feature type="signal peptide" evidence="1">
    <location>
        <begin position="1"/>
        <end position="19"/>
    </location>
</feature>
<proteinExistence type="predicted"/>
<accession>A0A4R0RBA3</accession>
<keyword evidence="3" id="KW-1185">Reference proteome</keyword>
<dbReference type="EMBL" id="RWJN01000189">
    <property type="protein sequence ID" value="TCD65280.1"/>
    <property type="molecule type" value="Genomic_DNA"/>
</dbReference>
<sequence>MRFKHSTLSIMTLWNITLHFSIDVSDSRGSSTQQVEDSFKLTHSVSSLPVSLSVLDRALKNSDEVHVQSGGVVP</sequence>
<reference evidence="2 3" key="1">
    <citation type="submission" date="2018-11" db="EMBL/GenBank/DDBJ databases">
        <title>Genome assembly of Steccherinum ochraceum LE-BIN_3174, the white-rot fungus of the Steccherinaceae family (The Residual Polyporoid clade, Polyporales, Basidiomycota).</title>
        <authorList>
            <person name="Fedorova T.V."/>
            <person name="Glazunova O.A."/>
            <person name="Landesman E.O."/>
            <person name="Moiseenko K.V."/>
            <person name="Psurtseva N.V."/>
            <person name="Savinova O.S."/>
            <person name="Shakhova N.V."/>
            <person name="Tyazhelova T.V."/>
            <person name="Vasina D.V."/>
        </authorList>
    </citation>
    <scope>NUCLEOTIDE SEQUENCE [LARGE SCALE GENOMIC DNA]</scope>
    <source>
        <strain evidence="2 3">LE-BIN_3174</strain>
    </source>
</reference>
<keyword evidence="1" id="KW-0732">Signal</keyword>
<evidence type="ECO:0000313" key="3">
    <source>
        <dbReference type="Proteomes" id="UP000292702"/>
    </source>
</evidence>
<comment type="caution">
    <text evidence="2">The sequence shown here is derived from an EMBL/GenBank/DDBJ whole genome shotgun (WGS) entry which is preliminary data.</text>
</comment>
<feature type="chain" id="PRO_5020736031" evidence="1">
    <location>
        <begin position="20"/>
        <end position="74"/>
    </location>
</feature>
<gene>
    <name evidence="2" type="ORF">EIP91_002842</name>
</gene>
<evidence type="ECO:0000313" key="2">
    <source>
        <dbReference type="EMBL" id="TCD65280.1"/>
    </source>
</evidence>
<name>A0A4R0RBA3_9APHY</name>
<evidence type="ECO:0000256" key="1">
    <source>
        <dbReference type="SAM" id="SignalP"/>
    </source>
</evidence>
<dbReference type="AlphaFoldDB" id="A0A4R0RBA3"/>